<accession>A0A8J5QSX7</accession>
<dbReference type="OrthoDB" id="10459949at2759"/>
<evidence type="ECO:0000256" key="1">
    <source>
        <dbReference type="SAM" id="SignalP"/>
    </source>
</evidence>
<evidence type="ECO:0000313" key="2">
    <source>
        <dbReference type="EMBL" id="KAG8040198.1"/>
    </source>
</evidence>
<keyword evidence="3" id="KW-1185">Reference proteome</keyword>
<proteinExistence type="predicted"/>
<protein>
    <submittedName>
        <fullName evidence="2">Uncharacterized protein</fullName>
    </submittedName>
</protein>
<dbReference type="AlphaFoldDB" id="A0A8J5QSX7"/>
<reference evidence="2" key="1">
    <citation type="submission" date="2020-03" db="EMBL/GenBank/DDBJ databases">
        <authorList>
            <person name="Chebbi M.A."/>
            <person name="Drezen J.M."/>
        </authorList>
    </citation>
    <scope>NUCLEOTIDE SEQUENCE</scope>
    <source>
        <tissue evidence="2">Whole body</tissue>
    </source>
</reference>
<evidence type="ECO:0000313" key="3">
    <source>
        <dbReference type="Proteomes" id="UP000729913"/>
    </source>
</evidence>
<feature type="signal peptide" evidence="1">
    <location>
        <begin position="1"/>
        <end position="21"/>
    </location>
</feature>
<comment type="caution">
    <text evidence="2">The sequence shown here is derived from an EMBL/GenBank/DDBJ whole genome shotgun (WGS) entry which is preliminary data.</text>
</comment>
<keyword evidence="1" id="KW-0732">Signal</keyword>
<organism evidence="2 3">
    <name type="scientific">Cotesia typhae</name>
    <dbReference type="NCBI Taxonomy" id="2053667"/>
    <lineage>
        <taxon>Eukaryota</taxon>
        <taxon>Metazoa</taxon>
        <taxon>Ecdysozoa</taxon>
        <taxon>Arthropoda</taxon>
        <taxon>Hexapoda</taxon>
        <taxon>Insecta</taxon>
        <taxon>Pterygota</taxon>
        <taxon>Neoptera</taxon>
        <taxon>Endopterygota</taxon>
        <taxon>Hymenoptera</taxon>
        <taxon>Apocrita</taxon>
        <taxon>Ichneumonoidea</taxon>
        <taxon>Braconidae</taxon>
        <taxon>Microgastrinae</taxon>
        <taxon>Cotesia</taxon>
    </lineage>
</organism>
<dbReference type="EMBL" id="JAAOIC020000023">
    <property type="protein sequence ID" value="KAG8040198.1"/>
    <property type="molecule type" value="Genomic_DNA"/>
</dbReference>
<gene>
    <name evidence="2" type="ORF">G9C98_000768</name>
</gene>
<name>A0A8J5QSX7_9HYME</name>
<feature type="chain" id="PRO_5035175826" evidence="1">
    <location>
        <begin position="22"/>
        <end position="84"/>
    </location>
</feature>
<dbReference type="Proteomes" id="UP000729913">
    <property type="component" value="Unassembled WGS sequence"/>
</dbReference>
<reference evidence="2" key="2">
    <citation type="submission" date="2021-04" db="EMBL/GenBank/DDBJ databases">
        <title>Genome-wide patterns of bracovirus chromosomal integration into multiple host tissues during parasitism.</title>
        <authorList>
            <person name="Chebbi M.A.C."/>
        </authorList>
    </citation>
    <scope>NUCLEOTIDE SEQUENCE</scope>
    <source>
        <tissue evidence="2">Whole body</tissue>
    </source>
</reference>
<sequence>MGTNMEITLGVVCLLVFSVQAQNLTKNVLWIVVNSDQIDKLDNKSFPVKGFYENCENCTCDKFFRDNINDLINWAELKKINIGN</sequence>